<protein>
    <submittedName>
        <fullName evidence="1">Uncharacterized protein</fullName>
    </submittedName>
</protein>
<evidence type="ECO:0000313" key="2">
    <source>
        <dbReference type="Proteomes" id="UP001642360"/>
    </source>
</evidence>
<dbReference type="EMBL" id="CAUOFW020001725">
    <property type="protein sequence ID" value="CAK9148176.1"/>
    <property type="molecule type" value="Genomic_DNA"/>
</dbReference>
<sequence>MILLNVLHFDHANIKNISSEDDYPSELKSGNITAAFPELPYSKAFMNQFCEGYTVATLPDGVVHRFGGFGFVSSNCGLGMVLEYVWLIFCYVHNGKEADAGA</sequence>
<dbReference type="AlphaFoldDB" id="A0ABC8RT61"/>
<comment type="caution">
    <text evidence="1">The sequence shown here is derived from an EMBL/GenBank/DDBJ whole genome shotgun (WGS) entry which is preliminary data.</text>
</comment>
<accession>A0ABC8RT61</accession>
<organism evidence="1 2">
    <name type="scientific">Ilex paraguariensis</name>
    <name type="common">yerba mate</name>
    <dbReference type="NCBI Taxonomy" id="185542"/>
    <lineage>
        <taxon>Eukaryota</taxon>
        <taxon>Viridiplantae</taxon>
        <taxon>Streptophyta</taxon>
        <taxon>Embryophyta</taxon>
        <taxon>Tracheophyta</taxon>
        <taxon>Spermatophyta</taxon>
        <taxon>Magnoliopsida</taxon>
        <taxon>eudicotyledons</taxon>
        <taxon>Gunneridae</taxon>
        <taxon>Pentapetalae</taxon>
        <taxon>asterids</taxon>
        <taxon>campanulids</taxon>
        <taxon>Aquifoliales</taxon>
        <taxon>Aquifoliaceae</taxon>
        <taxon>Ilex</taxon>
    </lineage>
</organism>
<evidence type="ECO:0000313" key="1">
    <source>
        <dbReference type="EMBL" id="CAK9148176.1"/>
    </source>
</evidence>
<gene>
    <name evidence="1" type="ORF">ILEXP_LOCUS16102</name>
</gene>
<name>A0ABC8RT61_9AQUA</name>
<reference evidence="1 2" key="1">
    <citation type="submission" date="2024-02" db="EMBL/GenBank/DDBJ databases">
        <authorList>
            <person name="Vignale AGUSTIN F."/>
            <person name="Sosa J E."/>
            <person name="Modenutti C."/>
        </authorList>
    </citation>
    <scope>NUCLEOTIDE SEQUENCE [LARGE SCALE GENOMIC DNA]</scope>
</reference>
<keyword evidence="2" id="KW-1185">Reference proteome</keyword>
<dbReference type="Proteomes" id="UP001642360">
    <property type="component" value="Unassembled WGS sequence"/>
</dbReference>
<proteinExistence type="predicted"/>